<dbReference type="OrthoDB" id="9986298at2"/>
<dbReference type="KEGG" id="maqu:Maq22A_3p50090"/>
<name>A0A0C6FPS1_9HYPH</name>
<keyword evidence="1" id="KW-0614">Plasmid</keyword>
<reference evidence="1 2" key="1">
    <citation type="journal article" date="2015" name="Genome Announc.">
        <title>Complete Genome Sequence of Methylobacterium aquaticum Strain 22A, Isolated from Racomitrium japonicum Moss.</title>
        <authorList>
            <person name="Tani A."/>
            <person name="Ogura Y."/>
            <person name="Hayashi T."/>
            <person name="Kimbara K."/>
        </authorList>
    </citation>
    <scope>NUCLEOTIDE SEQUENCE [LARGE SCALE GENOMIC DNA]</scope>
    <source>
        <strain evidence="1 2">MA-22A</strain>
        <plasmid evidence="2">Plasmid pMaq22A_3p DNA</plasmid>
    </source>
</reference>
<dbReference type="RefSeq" id="WP_060851322.1">
    <property type="nucleotide sequence ID" value="NZ_AP014707.1"/>
</dbReference>
<organism evidence="1 2">
    <name type="scientific">Methylobacterium aquaticum</name>
    <dbReference type="NCBI Taxonomy" id="270351"/>
    <lineage>
        <taxon>Bacteria</taxon>
        <taxon>Pseudomonadati</taxon>
        <taxon>Pseudomonadota</taxon>
        <taxon>Alphaproteobacteria</taxon>
        <taxon>Hyphomicrobiales</taxon>
        <taxon>Methylobacteriaceae</taxon>
        <taxon>Methylobacterium</taxon>
    </lineage>
</organism>
<protein>
    <submittedName>
        <fullName evidence="1">Uncharacterized protein</fullName>
    </submittedName>
</protein>
<sequence>MRKVAFATSAFFFCCMGGLVGTWISKSRYPVSVLERTMLTEQVRPGEPAKVALHVDRREQCPLRVQRYLAYSDGTRTPMTQDYETGFGPLGGDRYLLRIPTSATAPHGPAYVWSRGYSMCNPIEWLPGMATPSDVMVDRFMIGEKTVEKPLPPGFEKMAEYAARMHAGP</sequence>
<evidence type="ECO:0000313" key="1">
    <source>
        <dbReference type="EMBL" id="BAQ50273.1"/>
    </source>
</evidence>
<dbReference type="EMBL" id="AP014707">
    <property type="protein sequence ID" value="BAQ50273.1"/>
    <property type="molecule type" value="Genomic_DNA"/>
</dbReference>
<geneLocation type="plasmid" evidence="2">
    <name>pMaq22A_3p DNA</name>
</geneLocation>
<proteinExistence type="predicted"/>
<evidence type="ECO:0000313" key="2">
    <source>
        <dbReference type="Proteomes" id="UP000061432"/>
    </source>
</evidence>
<dbReference type="Proteomes" id="UP000061432">
    <property type="component" value="Plasmid pMaq22A_3p"/>
</dbReference>
<accession>A0A0C6FPS1</accession>
<dbReference type="AlphaFoldDB" id="A0A0C6FPS1"/>
<gene>
    <name evidence="1" type="ORF">Maq22A_3p50090</name>
</gene>
<dbReference type="PATRIC" id="fig|270351.10.peg.7461"/>
<reference evidence="2" key="2">
    <citation type="submission" date="2015-01" db="EMBL/GenBank/DDBJ databases">
        <title>Complete genome sequence of Methylobacterium aquaticum strain 22A.</title>
        <authorList>
            <person name="Tani A."/>
            <person name="Ogura Y."/>
            <person name="Hayashi T."/>
        </authorList>
    </citation>
    <scope>NUCLEOTIDE SEQUENCE [LARGE SCALE GENOMIC DNA]</scope>
    <source>
        <strain evidence="2">MA-22A</strain>
        <plasmid evidence="2">Plasmid pMaq22A_3p DNA</plasmid>
    </source>
</reference>